<keyword evidence="8" id="KW-1185">Reference proteome</keyword>
<dbReference type="Proteomes" id="UP001054902">
    <property type="component" value="Unassembled WGS sequence"/>
</dbReference>
<accession>A0AAD3CRL7</accession>
<dbReference type="PANTHER" id="PTHR14155:SF627">
    <property type="entry name" value="OS06G0192800 PROTEIN"/>
    <property type="match status" value="1"/>
</dbReference>
<keyword evidence="1" id="KW-0479">Metal-binding</keyword>
<evidence type="ECO:0000313" key="7">
    <source>
        <dbReference type="EMBL" id="GFH49911.1"/>
    </source>
</evidence>
<evidence type="ECO:0000256" key="3">
    <source>
        <dbReference type="ARBA" id="ARBA00022833"/>
    </source>
</evidence>
<dbReference type="AlphaFoldDB" id="A0AAD3CRL7"/>
<proteinExistence type="predicted"/>
<dbReference type="Gene3D" id="3.30.40.10">
    <property type="entry name" value="Zinc/RING finger domain, C3HC4 (zinc finger)"/>
    <property type="match status" value="1"/>
</dbReference>
<organism evidence="7 8">
    <name type="scientific">Chaetoceros tenuissimus</name>
    <dbReference type="NCBI Taxonomy" id="426638"/>
    <lineage>
        <taxon>Eukaryota</taxon>
        <taxon>Sar</taxon>
        <taxon>Stramenopiles</taxon>
        <taxon>Ochrophyta</taxon>
        <taxon>Bacillariophyta</taxon>
        <taxon>Coscinodiscophyceae</taxon>
        <taxon>Chaetocerotophycidae</taxon>
        <taxon>Chaetocerotales</taxon>
        <taxon>Chaetocerotaceae</taxon>
        <taxon>Chaetoceros</taxon>
    </lineage>
</organism>
<feature type="region of interest" description="Disordered" evidence="5">
    <location>
        <begin position="234"/>
        <end position="296"/>
    </location>
</feature>
<evidence type="ECO:0000256" key="4">
    <source>
        <dbReference type="PROSITE-ProRule" id="PRU00175"/>
    </source>
</evidence>
<evidence type="ECO:0000259" key="6">
    <source>
        <dbReference type="PROSITE" id="PS50089"/>
    </source>
</evidence>
<reference evidence="7 8" key="1">
    <citation type="journal article" date="2021" name="Sci. Rep.">
        <title>The genome of the diatom Chaetoceros tenuissimus carries an ancient integrated fragment of an extant virus.</title>
        <authorList>
            <person name="Hongo Y."/>
            <person name="Kimura K."/>
            <person name="Takaki Y."/>
            <person name="Yoshida Y."/>
            <person name="Baba S."/>
            <person name="Kobayashi G."/>
            <person name="Nagasaki K."/>
            <person name="Hano T."/>
            <person name="Tomaru Y."/>
        </authorList>
    </citation>
    <scope>NUCLEOTIDE SEQUENCE [LARGE SCALE GENOMIC DNA]</scope>
    <source>
        <strain evidence="7 8">NIES-3715</strain>
    </source>
</reference>
<keyword evidence="2 4" id="KW-0863">Zinc-finger</keyword>
<keyword evidence="3" id="KW-0862">Zinc</keyword>
<comment type="caution">
    <text evidence="7">The sequence shown here is derived from an EMBL/GenBank/DDBJ whole genome shotgun (WGS) entry which is preliminary data.</text>
</comment>
<dbReference type="SUPFAM" id="SSF57850">
    <property type="entry name" value="RING/U-box"/>
    <property type="match status" value="1"/>
</dbReference>
<dbReference type="PANTHER" id="PTHR14155">
    <property type="entry name" value="RING FINGER DOMAIN-CONTAINING"/>
    <property type="match status" value="1"/>
</dbReference>
<dbReference type="GO" id="GO:0008270">
    <property type="term" value="F:zinc ion binding"/>
    <property type="evidence" value="ECO:0007669"/>
    <property type="project" value="UniProtKB-KW"/>
</dbReference>
<protein>
    <recommendedName>
        <fullName evidence="6">RING-type domain-containing protein</fullName>
    </recommendedName>
</protein>
<gene>
    <name evidence="7" type="ORF">CTEN210_06387</name>
</gene>
<dbReference type="InterPro" id="IPR013083">
    <property type="entry name" value="Znf_RING/FYVE/PHD"/>
</dbReference>
<evidence type="ECO:0000256" key="1">
    <source>
        <dbReference type="ARBA" id="ARBA00022723"/>
    </source>
</evidence>
<feature type="compositionally biased region" description="Polar residues" evidence="5">
    <location>
        <begin position="239"/>
        <end position="255"/>
    </location>
</feature>
<evidence type="ECO:0000256" key="2">
    <source>
        <dbReference type="ARBA" id="ARBA00022771"/>
    </source>
</evidence>
<dbReference type="InterPro" id="IPR001841">
    <property type="entry name" value="Znf_RING"/>
</dbReference>
<dbReference type="InterPro" id="IPR053238">
    <property type="entry name" value="RING-H2_zinc_finger"/>
</dbReference>
<dbReference type="SMART" id="SM00184">
    <property type="entry name" value="RING"/>
    <property type="match status" value="1"/>
</dbReference>
<dbReference type="EMBL" id="BLLK01000038">
    <property type="protein sequence ID" value="GFH49911.1"/>
    <property type="molecule type" value="Genomic_DNA"/>
</dbReference>
<dbReference type="CDD" id="cd16454">
    <property type="entry name" value="RING-H2_PA-TM-RING"/>
    <property type="match status" value="1"/>
</dbReference>
<dbReference type="PROSITE" id="PS50089">
    <property type="entry name" value="ZF_RING_2"/>
    <property type="match status" value="1"/>
</dbReference>
<dbReference type="Pfam" id="PF13639">
    <property type="entry name" value="zf-RING_2"/>
    <property type="match status" value="1"/>
</dbReference>
<feature type="domain" description="RING-type" evidence="6">
    <location>
        <begin position="128"/>
        <end position="172"/>
    </location>
</feature>
<evidence type="ECO:0000256" key="5">
    <source>
        <dbReference type="SAM" id="MobiDB-lite"/>
    </source>
</evidence>
<name>A0AAD3CRL7_9STRA</name>
<sequence length="296" mass="34183">MNAIAIEIVRGLSHHHHNHTHNEYDHSVDHEPPQDEDTPIIFKILAVLWMIFMAAICYKADQREQEENARIERRRQRRLARRLKEKKLDPKRREPVVAAAMKTKEMTDSSFLMDANTDITEENEDLMCTICLDPFEIGDEITFSRHLRCLHCFHKDCVIPWMMLNDDCPMCRTRLIDDDGKSRTLSEEFFDDDDEEDDQMQRFQIVNGLIRFIRGNSPGSPLRTVSSGSLELQEMDSVGHSSSTEATQKQKPVSNKTRRKKNKKYASLASSTLDTSISNDNDEDGNNNSDRLDSIV</sequence>
<evidence type="ECO:0000313" key="8">
    <source>
        <dbReference type="Proteomes" id="UP001054902"/>
    </source>
</evidence>